<comment type="caution">
    <text evidence="1">The sequence shown here is derived from an EMBL/GenBank/DDBJ whole genome shotgun (WGS) entry which is preliminary data.</text>
</comment>
<accession>A0ABT8JWH0</accession>
<gene>
    <name evidence="1" type="ORF">P5G52_01440</name>
</gene>
<protein>
    <submittedName>
        <fullName evidence="1">Uncharacterized protein</fullName>
    </submittedName>
</protein>
<proteinExistence type="predicted"/>
<evidence type="ECO:0000313" key="1">
    <source>
        <dbReference type="EMBL" id="MDN4609521.1"/>
    </source>
</evidence>
<dbReference type="RefSeq" id="WP_301224208.1">
    <property type="nucleotide sequence ID" value="NZ_JAROCG010000001.1"/>
</dbReference>
<name>A0ABT8JWH0_9MICC</name>
<organism evidence="1 2">
    <name type="scientific">Arthrobacter burdickii</name>
    <dbReference type="NCBI Taxonomy" id="3035920"/>
    <lineage>
        <taxon>Bacteria</taxon>
        <taxon>Bacillati</taxon>
        <taxon>Actinomycetota</taxon>
        <taxon>Actinomycetes</taxon>
        <taxon>Micrococcales</taxon>
        <taxon>Micrococcaceae</taxon>
        <taxon>Arthrobacter</taxon>
    </lineage>
</organism>
<dbReference type="EMBL" id="JAROCG010000001">
    <property type="protein sequence ID" value="MDN4609521.1"/>
    <property type="molecule type" value="Genomic_DNA"/>
</dbReference>
<sequence>MAKQLKGSVDEYPPGVRWFALVPEGDAGFDEDLGARFDEVGKLLVAEALEKADPPEFGRVHQTVPR</sequence>
<dbReference type="Proteomes" id="UP001174209">
    <property type="component" value="Unassembled WGS sequence"/>
</dbReference>
<reference evidence="1" key="1">
    <citation type="submission" date="2023-06" db="EMBL/GenBank/DDBJ databases">
        <title>MT1 and MT2 Draft Genomes of Novel Species.</title>
        <authorList>
            <person name="Venkateswaran K."/>
        </authorList>
    </citation>
    <scope>NUCLEOTIDE SEQUENCE</scope>
    <source>
        <strain evidence="1">IIF3SC-B10</strain>
    </source>
</reference>
<evidence type="ECO:0000313" key="2">
    <source>
        <dbReference type="Proteomes" id="UP001174209"/>
    </source>
</evidence>
<keyword evidence="2" id="KW-1185">Reference proteome</keyword>